<dbReference type="AlphaFoldDB" id="X1SI26"/>
<feature type="transmembrane region" description="Helical" evidence="1">
    <location>
        <begin position="20"/>
        <end position="40"/>
    </location>
</feature>
<sequence length="76" mass="8409">MVRKITFGRFDITYTNRAIYGTILIILMLIGFGVYVSATWDTSKNVYHDSADIKVNIDGTDYDLQEAITDGLIGGG</sequence>
<reference evidence="2" key="1">
    <citation type="journal article" date="2014" name="Front. Microbiol.">
        <title>High frequency of phylogenetically diverse reductive dehalogenase-homologous genes in deep subseafloor sedimentary metagenomes.</title>
        <authorList>
            <person name="Kawai M."/>
            <person name="Futagami T."/>
            <person name="Toyoda A."/>
            <person name="Takaki Y."/>
            <person name="Nishi S."/>
            <person name="Hori S."/>
            <person name="Arai W."/>
            <person name="Tsubouchi T."/>
            <person name="Morono Y."/>
            <person name="Uchiyama I."/>
            <person name="Ito T."/>
            <person name="Fujiyama A."/>
            <person name="Inagaki F."/>
            <person name="Takami H."/>
        </authorList>
    </citation>
    <scope>NUCLEOTIDE SEQUENCE</scope>
    <source>
        <strain evidence="2">Expedition CK06-06</strain>
    </source>
</reference>
<keyword evidence="1" id="KW-0812">Transmembrane</keyword>
<organism evidence="2">
    <name type="scientific">marine sediment metagenome</name>
    <dbReference type="NCBI Taxonomy" id="412755"/>
    <lineage>
        <taxon>unclassified sequences</taxon>
        <taxon>metagenomes</taxon>
        <taxon>ecological metagenomes</taxon>
    </lineage>
</organism>
<dbReference type="EMBL" id="BARW01000661">
    <property type="protein sequence ID" value="GAI67439.1"/>
    <property type="molecule type" value="Genomic_DNA"/>
</dbReference>
<accession>X1SI26</accession>
<gene>
    <name evidence="2" type="ORF">S12H4_02619</name>
</gene>
<protein>
    <submittedName>
        <fullName evidence="2">Uncharacterized protein</fullName>
    </submittedName>
</protein>
<feature type="non-terminal residue" evidence="2">
    <location>
        <position position="76"/>
    </location>
</feature>
<evidence type="ECO:0000256" key="1">
    <source>
        <dbReference type="SAM" id="Phobius"/>
    </source>
</evidence>
<proteinExistence type="predicted"/>
<evidence type="ECO:0000313" key="2">
    <source>
        <dbReference type="EMBL" id="GAI67439.1"/>
    </source>
</evidence>
<comment type="caution">
    <text evidence="2">The sequence shown here is derived from an EMBL/GenBank/DDBJ whole genome shotgun (WGS) entry which is preliminary data.</text>
</comment>
<name>X1SI26_9ZZZZ</name>
<keyword evidence="1" id="KW-1133">Transmembrane helix</keyword>
<keyword evidence="1" id="KW-0472">Membrane</keyword>